<dbReference type="SUPFAM" id="SSF56281">
    <property type="entry name" value="Metallo-hydrolase/oxidoreductase"/>
    <property type="match status" value="1"/>
</dbReference>
<gene>
    <name evidence="2" type="ORF">JOC94_000698</name>
</gene>
<dbReference type="InterPro" id="IPR001279">
    <property type="entry name" value="Metallo-B-lactamas"/>
</dbReference>
<keyword evidence="3" id="KW-1185">Reference proteome</keyword>
<reference evidence="2 3" key="1">
    <citation type="submission" date="2021-01" db="EMBL/GenBank/DDBJ databases">
        <title>Genomic Encyclopedia of Type Strains, Phase IV (KMG-IV): sequencing the most valuable type-strain genomes for metagenomic binning, comparative biology and taxonomic classification.</title>
        <authorList>
            <person name="Goeker M."/>
        </authorList>
    </citation>
    <scope>NUCLEOTIDE SEQUENCE [LARGE SCALE GENOMIC DNA]</scope>
    <source>
        <strain evidence="2 3">DSM 105453</strain>
    </source>
</reference>
<dbReference type="RefSeq" id="WP_205178642.1">
    <property type="nucleotide sequence ID" value="NZ_JAFBFH010000003.1"/>
</dbReference>
<evidence type="ECO:0000259" key="1">
    <source>
        <dbReference type="SMART" id="SM00849"/>
    </source>
</evidence>
<dbReference type="InterPro" id="IPR050662">
    <property type="entry name" value="Sec-metab_biosynth-thioest"/>
</dbReference>
<evidence type="ECO:0000313" key="2">
    <source>
        <dbReference type="EMBL" id="MBM7713729.1"/>
    </source>
</evidence>
<sequence length="319" mass="36607">MKHGEIIKFVLPTPFAVGDVNLYLVKEDALTLIDGGVKTEKAWDAFLFQLNEIGIRPGDIDQIVLTHHHPDHVGLLEWLPKDIPVYGHRYVRPWIEKDQDFFSVHDDFYKRLFVEFAVEGDFDHLLAMMKSALRFSCERPLTYEIEEGDVIPGFENWLVLETPGHAQSHLVFYREKDGTLLAGDHVLATITSNPLLEPPLVSTANRPKPQLQYNDSLRKLLAFDIRIAYTGHGPEVRKLHELIERRLLRQHERALQVAGLLEKKPMTTFQLTKLLFPEVYEKELGLTLSETTAQLDYLLSIDAINKHVDEHGVAYFSAH</sequence>
<comment type="caution">
    <text evidence="2">The sequence shown here is derived from an EMBL/GenBank/DDBJ whole genome shotgun (WGS) entry which is preliminary data.</text>
</comment>
<dbReference type="SMART" id="SM00849">
    <property type="entry name" value="Lactamase_B"/>
    <property type="match status" value="1"/>
</dbReference>
<dbReference type="InterPro" id="IPR036866">
    <property type="entry name" value="RibonucZ/Hydroxyglut_hydro"/>
</dbReference>
<name>A0ABS2R2C8_9BACI</name>
<dbReference type="PANTHER" id="PTHR23131:SF4">
    <property type="entry name" value="METALLO-BETA-LACTAMASE SUPERFAMILY POTEIN"/>
    <property type="match status" value="1"/>
</dbReference>
<organism evidence="2 3">
    <name type="scientific">Siminovitchia thermophila</name>
    <dbReference type="NCBI Taxonomy" id="1245522"/>
    <lineage>
        <taxon>Bacteria</taxon>
        <taxon>Bacillati</taxon>
        <taxon>Bacillota</taxon>
        <taxon>Bacilli</taxon>
        <taxon>Bacillales</taxon>
        <taxon>Bacillaceae</taxon>
        <taxon>Siminovitchia</taxon>
    </lineage>
</organism>
<feature type="domain" description="Metallo-beta-lactamase" evidence="1">
    <location>
        <begin position="19"/>
        <end position="232"/>
    </location>
</feature>
<accession>A0ABS2R2C8</accession>
<dbReference type="Gene3D" id="3.60.15.10">
    <property type="entry name" value="Ribonuclease Z/Hydroxyacylglutathione hydrolase-like"/>
    <property type="match status" value="1"/>
</dbReference>
<dbReference type="Pfam" id="PF00753">
    <property type="entry name" value="Lactamase_B"/>
    <property type="match status" value="1"/>
</dbReference>
<dbReference type="PANTHER" id="PTHR23131">
    <property type="entry name" value="ENDORIBONUCLEASE LACTB2"/>
    <property type="match status" value="1"/>
</dbReference>
<evidence type="ECO:0000313" key="3">
    <source>
        <dbReference type="Proteomes" id="UP000823485"/>
    </source>
</evidence>
<dbReference type="EMBL" id="JAFBFH010000003">
    <property type="protein sequence ID" value="MBM7713729.1"/>
    <property type="molecule type" value="Genomic_DNA"/>
</dbReference>
<dbReference type="Proteomes" id="UP000823485">
    <property type="component" value="Unassembled WGS sequence"/>
</dbReference>
<protein>
    <submittedName>
        <fullName evidence="2">Glyoxylase-like metal-dependent hydrolase (Beta-lactamase superfamily II)</fullName>
    </submittedName>
</protein>
<proteinExistence type="predicted"/>